<evidence type="ECO:0000313" key="10">
    <source>
        <dbReference type="EMBL" id="HGL41547.1"/>
    </source>
</evidence>
<dbReference type="CDD" id="cd13631">
    <property type="entry name" value="PBP2_Ct-PDT_like"/>
    <property type="match status" value="1"/>
</dbReference>
<keyword evidence="4" id="KW-0057">Aromatic amino acid biosynthesis</keyword>
<dbReference type="GO" id="GO:0005737">
    <property type="term" value="C:cytoplasm"/>
    <property type="evidence" value="ECO:0007669"/>
    <property type="project" value="TreeGrafter"/>
</dbReference>
<protein>
    <recommendedName>
        <fullName evidence="2">prephenate dehydratase</fullName>
        <ecNumber evidence="2">4.2.1.51</ecNumber>
    </recommendedName>
</protein>
<dbReference type="Gene3D" id="3.40.190.10">
    <property type="entry name" value="Periplasmic binding protein-like II"/>
    <property type="match status" value="2"/>
</dbReference>
<evidence type="ECO:0000259" key="9">
    <source>
        <dbReference type="PROSITE" id="PS51671"/>
    </source>
</evidence>
<dbReference type="Pfam" id="PF00800">
    <property type="entry name" value="PDT"/>
    <property type="match status" value="1"/>
</dbReference>
<dbReference type="InterPro" id="IPR045865">
    <property type="entry name" value="ACT-like_dom_sf"/>
</dbReference>
<dbReference type="PROSITE" id="PS00858">
    <property type="entry name" value="PREPHENATE_DEHYDR_2"/>
    <property type="match status" value="1"/>
</dbReference>
<sequence>MHTTVAFQGEKGAYSEEAIFHFFGENVQTMPCKSIRDVFKNCEARVVDYGVVPVENSIEGSVFETYDMFLSSSVKAVGEIILRIRHCLIALPDVSLSEVETVYSHPQALAQCRGYLQSLGVSVEVTYDTAGSVKMIKERGLRNAAAVASERAAEIYGMKILAKGIEDYGHNYTRFLVISVKEAQYTPNSKTSIIFSTAHKPGALYNALGAFARNGINLTKIESRPTRQRPWEYYFFVDFEGHQEDEHVKKALAELASYTSFIKVLGSYPRASTDLS</sequence>
<dbReference type="CDD" id="cd04905">
    <property type="entry name" value="ACT_CM-PDT"/>
    <property type="match status" value="1"/>
</dbReference>
<keyword evidence="5" id="KW-0584">Phenylalanine biosynthesis</keyword>
<dbReference type="NCBIfam" id="NF008865">
    <property type="entry name" value="PRK11898.1"/>
    <property type="match status" value="1"/>
</dbReference>
<comment type="catalytic activity">
    <reaction evidence="7">
        <text>prephenate + H(+) = 3-phenylpyruvate + CO2 + H2O</text>
        <dbReference type="Rhea" id="RHEA:21648"/>
        <dbReference type="ChEBI" id="CHEBI:15377"/>
        <dbReference type="ChEBI" id="CHEBI:15378"/>
        <dbReference type="ChEBI" id="CHEBI:16526"/>
        <dbReference type="ChEBI" id="CHEBI:18005"/>
        <dbReference type="ChEBI" id="CHEBI:29934"/>
        <dbReference type="EC" id="4.2.1.51"/>
    </reaction>
</comment>
<proteinExistence type="predicted"/>
<dbReference type="SUPFAM" id="SSF55021">
    <property type="entry name" value="ACT-like"/>
    <property type="match status" value="1"/>
</dbReference>
<dbReference type="FunFam" id="3.30.70.260:FF:000012">
    <property type="entry name" value="Prephenate dehydratase"/>
    <property type="match status" value="1"/>
</dbReference>
<evidence type="ECO:0000256" key="6">
    <source>
        <dbReference type="ARBA" id="ARBA00023239"/>
    </source>
</evidence>
<name>A0A7C4DYW3_CALS0</name>
<evidence type="ECO:0000256" key="5">
    <source>
        <dbReference type="ARBA" id="ARBA00023222"/>
    </source>
</evidence>
<dbReference type="EMBL" id="DTCM01000093">
    <property type="protein sequence ID" value="HGL41547.1"/>
    <property type="molecule type" value="Genomic_DNA"/>
</dbReference>
<dbReference type="InterPro" id="IPR018528">
    <property type="entry name" value="Preph_deHydtase_CS"/>
</dbReference>
<feature type="domain" description="ACT" evidence="9">
    <location>
        <begin position="192"/>
        <end position="269"/>
    </location>
</feature>
<dbReference type="Gene3D" id="3.30.70.260">
    <property type="match status" value="1"/>
</dbReference>
<dbReference type="PROSITE" id="PS51171">
    <property type="entry name" value="PREPHENATE_DEHYDR_3"/>
    <property type="match status" value="1"/>
</dbReference>
<dbReference type="GO" id="GO:0004664">
    <property type="term" value="F:prephenate dehydratase activity"/>
    <property type="evidence" value="ECO:0007669"/>
    <property type="project" value="UniProtKB-EC"/>
</dbReference>
<dbReference type="GO" id="GO:0009094">
    <property type="term" value="P:L-phenylalanine biosynthetic process"/>
    <property type="evidence" value="ECO:0007669"/>
    <property type="project" value="UniProtKB-KW"/>
</dbReference>
<dbReference type="FunFam" id="3.40.190.10:FF:000029">
    <property type="entry name" value="Chorismate mutase/Prephenate dehydratase"/>
    <property type="match status" value="1"/>
</dbReference>
<dbReference type="PROSITE" id="PS51671">
    <property type="entry name" value="ACT"/>
    <property type="match status" value="1"/>
</dbReference>
<reference evidence="11" key="1">
    <citation type="journal article" date="2020" name="mSystems">
        <title>Genome- and Community-Level Interaction Insights into Carbon Utilization and Element Cycling Functions of Hydrothermarchaeota in Hydrothermal Sediment.</title>
        <authorList>
            <person name="Zhou Z."/>
            <person name="Liu Y."/>
            <person name="Xu W."/>
            <person name="Pan J."/>
            <person name="Luo Z.H."/>
            <person name="Li M."/>
        </authorList>
    </citation>
    <scope>NUCLEOTIDE SEQUENCE [LARGE SCALE GENOMIC DNA]</scope>
    <source>
        <strain evidence="11">SpSt-613</strain>
        <strain evidence="10">SpSt-669</strain>
    </source>
</reference>
<dbReference type="SUPFAM" id="SSF53850">
    <property type="entry name" value="Periplasmic binding protein-like II"/>
    <property type="match status" value="1"/>
</dbReference>
<evidence type="ECO:0000256" key="4">
    <source>
        <dbReference type="ARBA" id="ARBA00023141"/>
    </source>
</evidence>
<dbReference type="Pfam" id="PF01842">
    <property type="entry name" value="ACT"/>
    <property type="match status" value="1"/>
</dbReference>
<dbReference type="EC" id="4.2.1.51" evidence="2"/>
<dbReference type="InterPro" id="IPR002912">
    <property type="entry name" value="ACT_dom"/>
</dbReference>
<dbReference type="PANTHER" id="PTHR21022">
    <property type="entry name" value="PREPHENATE DEHYDRATASE P PROTEIN"/>
    <property type="match status" value="1"/>
</dbReference>
<dbReference type="PANTHER" id="PTHR21022:SF19">
    <property type="entry name" value="PREPHENATE DEHYDRATASE-RELATED"/>
    <property type="match status" value="1"/>
</dbReference>
<evidence type="ECO:0000256" key="3">
    <source>
        <dbReference type="ARBA" id="ARBA00022605"/>
    </source>
</evidence>
<evidence type="ECO:0000259" key="8">
    <source>
        <dbReference type="PROSITE" id="PS51171"/>
    </source>
</evidence>
<feature type="domain" description="Prephenate dehydratase" evidence="8">
    <location>
        <begin position="4"/>
        <end position="180"/>
    </location>
</feature>
<dbReference type="InterPro" id="IPR001086">
    <property type="entry name" value="Preph_deHydtase"/>
</dbReference>
<dbReference type="PROSITE" id="PS00857">
    <property type="entry name" value="PREPHENATE_DEHYDR_1"/>
    <property type="match status" value="1"/>
</dbReference>
<comment type="pathway">
    <text evidence="1">Amino-acid biosynthesis; L-phenylalanine biosynthesis; phenylpyruvate from prephenate: step 1/1.</text>
</comment>
<evidence type="ECO:0000256" key="7">
    <source>
        <dbReference type="ARBA" id="ARBA00047848"/>
    </source>
</evidence>
<evidence type="ECO:0000256" key="2">
    <source>
        <dbReference type="ARBA" id="ARBA00013147"/>
    </source>
</evidence>
<dbReference type="EMBL" id="DTAD01000011">
    <property type="protein sequence ID" value="HGN89684.1"/>
    <property type="molecule type" value="Genomic_DNA"/>
</dbReference>
<keyword evidence="3" id="KW-0028">Amino-acid biosynthesis</keyword>
<evidence type="ECO:0000313" key="11">
    <source>
        <dbReference type="EMBL" id="HGN89684.1"/>
    </source>
</evidence>
<organism evidence="11">
    <name type="scientific">Caldiarchaeum subterraneum</name>
    <dbReference type="NCBI Taxonomy" id="311458"/>
    <lineage>
        <taxon>Archaea</taxon>
        <taxon>Nitrososphaerota</taxon>
        <taxon>Candidatus Caldarchaeales</taxon>
        <taxon>Candidatus Caldarchaeaceae</taxon>
        <taxon>Candidatus Caldarchaeum</taxon>
    </lineage>
</organism>
<keyword evidence="6 11" id="KW-0456">Lyase</keyword>
<comment type="caution">
    <text evidence="11">The sequence shown here is derived from an EMBL/GenBank/DDBJ whole genome shotgun (WGS) entry which is preliminary data.</text>
</comment>
<gene>
    <name evidence="11" type="primary">pheA</name>
    <name evidence="11" type="ORF">ENT82_00930</name>
    <name evidence="10" type="ORF">ENU43_07805</name>
</gene>
<evidence type="ECO:0000256" key="1">
    <source>
        <dbReference type="ARBA" id="ARBA00004741"/>
    </source>
</evidence>
<accession>A0A7C4DYW3</accession>
<dbReference type="AlphaFoldDB" id="A0A7C4DYW3"/>